<evidence type="ECO:0000256" key="1">
    <source>
        <dbReference type="SAM" id="MobiDB-lite"/>
    </source>
</evidence>
<sequence>MNAVNTPRLPTPSALANPPLASVSRLPSGASTAQALAKPEQSSSSGTQSLQQALADQRNWHELAQALFSLVKELPADADEQAVADALKARSMPRHRASGTATTVNLDAFINEQRLAQPTRRHYVVYLAEAVAQRALQSPLGNFGGGLSWPIPLSVADQSKIGTLVDKNTAGLPGLPLEDARKGALGYLLEQTPLSDAELRDPPNALAKLVASPRAQALGQAIQTELGGADTPGSVNDYVLAAINMGLDLDSMFVPHRNHVAGFDLASEQHWGKAPSDIVNRLSLHLVKEGRATHATARFAAHLLLARVAPQLLVKEIPAALTYGSQAWASFCIAAAAVEAQAPGTVANMTFAQVMQAAKGSGALAPEDAQRGALVDWAVVNGMLPKRENDSYTADELDSARSAYNAQQSERLNASAQLSSELPSRKQIALQKLREAFGDNVPFEEKLLSVDDTSTPYQGPLYDPNRRPAGRYSLLDIAMMELRDYTWKTTDPRIPIAAVNAPLALGVNKAFNEQFKQTIDSHKQGLGTLIKQLVSQLPPADRQNLAHGKLEFFQKKTYELGLDFTSRTLHHTDRKLLIKATGADGVTVYEVDSKRGTINKVPESELTRRRERNANHEEKIEAFVPKSVAAGDFALKPANGTLAPASFISARTQSIADAFVEHLDIDNAQVVKQAKGVTPLDKQNEVEWKLADFFLNLVPLRSAIVNFQNGNYADGATDLALDMFSFVTAGVGTAGKVAKAVKSSASTTVKALNTAKVIGAAAIGAFNPVSGAGDLLVGAARVTQAVGRTIAKGTRAVANTGVSLVTQGVNALRGATGAYDLVRANKGYATLSAGTFTLADRTVETTAVLHNNQWHAYDVARQQPYGPALADFKPAVPPTRDMPLHGFFDRIYNLLQPENAQGTVTRLTKEEHKNFTAKYNHGMRKENRAAFDQGFDYGNPSDIPGYSPNLNIPDLQRLLQYCFSPEDIGTLAKAIKQKAIAESFHRLAYFEKDIAAAGGHLHRMPQDFYLSLVNMGSEGECAGISNAMALAIGTGKEHTLLSNFYTAAANPNVPSNAAFIKNIETLQKVTGTETLYHMGQTPRRVPYTTIISELANATESTTLRVASEHHALLAGVKVDGASKQWFYFDPNYGYVTFDSLDSMKNGLERTLNRGISPYRLDAYKRDSAVPEYQISQFSPTDLTPDRTGNVDVSSLSTAVL</sequence>
<gene>
    <name evidence="2" type="ORF">YA0853_10830</name>
</gene>
<accession>A0A8I1JDL2</accession>
<evidence type="ECO:0000313" key="3">
    <source>
        <dbReference type="Proteomes" id="UP000645865"/>
    </source>
</evidence>
<organism evidence="2 3">
    <name type="scientific">Pseudomonas rhodesiae</name>
    <dbReference type="NCBI Taxonomy" id="76760"/>
    <lineage>
        <taxon>Bacteria</taxon>
        <taxon>Pseudomonadati</taxon>
        <taxon>Pseudomonadota</taxon>
        <taxon>Gammaproteobacteria</taxon>
        <taxon>Pseudomonadales</taxon>
        <taxon>Pseudomonadaceae</taxon>
        <taxon>Pseudomonas</taxon>
    </lineage>
</organism>
<reference evidence="2" key="1">
    <citation type="submission" date="2020-12" db="EMBL/GenBank/DDBJ databases">
        <title>Comparative genomic insights into the epidemiology and virulence of plant pathogenic Pseudomonads from Turkey.</title>
        <authorList>
            <person name="Dillon M."/>
            <person name="Ruiz-Bedoya T."/>
            <person name="Bendalovic-Torma C."/>
            <person name="Guttman K.M."/>
            <person name="Kwak H."/>
            <person name="Middleton M.A."/>
            <person name="Wang P.W."/>
            <person name="Horuz S."/>
            <person name="Aysan Y."/>
            <person name="Guttman D.S."/>
        </authorList>
    </citation>
    <scope>NUCLEOTIDE SEQUENCE</scope>
    <source>
        <strain evidence="2">S5_IA_3a</strain>
    </source>
</reference>
<dbReference type="Proteomes" id="UP000645865">
    <property type="component" value="Unassembled WGS sequence"/>
</dbReference>
<feature type="region of interest" description="Disordered" evidence="1">
    <location>
        <begin position="1"/>
        <end position="53"/>
    </location>
</feature>
<proteinExistence type="predicted"/>
<evidence type="ECO:0000313" key="2">
    <source>
        <dbReference type="EMBL" id="MBI6624170.1"/>
    </source>
</evidence>
<feature type="compositionally biased region" description="Low complexity" evidence="1">
    <location>
        <begin position="41"/>
        <end position="52"/>
    </location>
</feature>
<name>A0A8I1JDL2_9PSED</name>
<dbReference type="EMBL" id="JAEILH010000015">
    <property type="protein sequence ID" value="MBI6624170.1"/>
    <property type="molecule type" value="Genomic_DNA"/>
</dbReference>
<protein>
    <recommendedName>
        <fullName evidence="4">Peptidase C58 YopT-type domain-containing protein</fullName>
    </recommendedName>
</protein>
<feature type="compositionally biased region" description="Polar residues" evidence="1">
    <location>
        <begin position="1190"/>
        <end position="1200"/>
    </location>
</feature>
<evidence type="ECO:0008006" key="4">
    <source>
        <dbReference type="Google" id="ProtNLM"/>
    </source>
</evidence>
<dbReference type="CDD" id="cd20495">
    <property type="entry name" value="C58_PaToxP-like"/>
    <property type="match status" value="1"/>
</dbReference>
<comment type="caution">
    <text evidence="2">The sequence shown here is derived from an EMBL/GenBank/DDBJ whole genome shotgun (WGS) entry which is preliminary data.</text>
</comment>
<dbReference type="RefSeq" id="WP_184316311.1">
    <property type="nucleotide sequence ID" value="NZ_JAEILH010000015.1"/>
</dbReference>
<feature type="region of interest" description="Disordered" evidence="1">
    <location>
        <begin position="1175"/>
        <end position="1200"/>
    </location>
</feature>
<dbReference type="AlphaFoldDB" id="A0A8I1JDL2"/>